<feature type="region of interest" description="Disordered" evidence="2">
    <location>
        <begin position="393"/>
        <end position="435"/>
    </location>
</feature>
<feature type="compositionally biased region" description="Gly residues" evidence="2">
    <location>
        <begin position="81"/>
        <end position="93"/>
    </location>
</feature>
<feature type="region of interest" description="Disordered" evidence="2">
    <location>
        <begin position="68"/>
        <end position="97"/>
    </location>
</feature>
<feature type="compositionally biased region" description="Basic and acidic residues" evidence="2">
    <location>
        <begin position="407"/>
        <end position="423"/>
    </location>
</feature>
<dbReference type="Proteomes" id="UP000031599">
    <property type="component" value="Unassembled WGS sequence"/>
</dbReference>
<evidence type="ECO:0000256" key="1">
    <source>
        <dbReference type="ARBA" id="ARBA00009477"/>
    </source>
</evidence>
<evidence type="ECO:0000256" key="2">
    <source>
        <dbReference type="SAM" id="MobiDB-lite"/>
    </source>
</evidence>
<dbReference type="Gene3D" id="2.40.30.170">
    <property type="match status" value="1"/>
</dbReference>
<dbReference type="AlphaFoldDB" id="A0A0C1Z3Q5"/>
<reference evidence="5 6" key="1">
    <citation type="submission" date="2014-12" db="EMBL/GenBank/DDBJ databases">
        <title>Genome assembly of Enhygromyxa salina DSM 15201.</title>
        <authorList>
            <person name="Sharma G."/>
            <person name="Subramanian S."/>
        </authorList>
    </citation>
    <scope>NUCLEOTIDE SEQUENCE [LARGE SCALE GENOMIC DNA]</scope>
    <source>
        <strain evidence="5 6">DSM 15201</strain>
    </source>
</reference>
<proteinExistence type="inferred from homology"/>
<dbReference type="GO" id="GO:0015562">
    <property type="term" value="F:efflux transmembrane transporter activity"/>
    <property type="evidence" value="ECO:0007669"/>
    <property type="project" value="TreeGrafter"/>
</dbReference>
<evidence type="ECO:0000313" key="6">
    <source>
        <dbReference type="Proteomes" id="UP000031599"/>
    </source>
</evidence>
<gene>
    <name evidence="5" type="ORF">DB30_01780</name>
</gene>
<comment type="similarity">
    <text evidence="1">Belongs to the membrane fusion protein (MFP) (TC 8.A.1) family.</text>
</comment>
<evidence type="ECO:0000313" key="5">
    <source>
        <dbReference type="EMBL" id="KIG12234.1"/>
    </source>
</evidence>
<dbReference type="PANTHER" id="PTHR30469:SF15">
    <property type="entry name" value="HLYD FAMILY OF SECRETION PROTEINS"/>
    <property type="match status" value="1"/>
</dbReference>
<evidence type="ECO:0000259" key="3">
    <source>
        <dbReference type="Pfam" id="PF25973"/>
    </source>
</evidence>
<dbReference type="EMBL" id="JMCC02000143">
    <property type="protein sequence ID" value="KIG12234.1"/>
    <property type="molecule type" value="Genomic_DNA"/>
</dbReference>
<dbReference type="Gene3D" id="2.40.420.20">
    <property type="match status" value="1"/>
</dbReference>
<feature type="domain" description="CzcB-like barrel-sandwich hybrid" evidence="3">
    <location>
        <begin position="127"/>
        <end position="252"/>
    </location>
</feature>
<dbReference type="Pfam" id="PF25989">
    <property type="entry name" value="YknX_C"/>
    <property type="match status" value="1"/>
</dbReference>
<organism evidence="5 6">
    <name type="scientific">Enhygromyxa salina</name>
    <dbReference type="NCBI Taxonomy" id="215803"/>
    <lineage>
        <taxon>Bacteria</taxon>
        <taxon>Pseudomonadati</taxon>
        <taxon>Myxococcota</taxon>
        <taxon>Polyangia</taxon>
        <taxon>Nannocystales</taxon>
        <taxon>Nannocystaceae</taxon>
        <taxon>Enhygromyxa</taxon>
    </lineage>
</organism>
<accession>A0A0C1Z3Q5</accession>
<dbReference type="InterPro" id="IPR058637">
    <property type="entry name" value="YknX-like_C"/>
</dbReference>
<comment type="caution">
    <text evidence="5">The sequence shown here is derived from an EMBL/GenBank/DDBJ whole genome shotgun (WGS) entry which is preliminary data.</text>
</comment>
<dbReference type="NCBIfam" id="TIGR01730">
    <property type="entry name" value="RND_mfp"/>
    <property type="match status" value="1"/>
</dbReference>
<feature type="domain" description="YknX-like C-terminal permuted SH3-like" evidence="4">
    <location>
        <begin position="337"/>
        <end position="401"/>
    </location>
</feature>
<feature type="region of interest" description="Disordered" evidence="2">
    <location>
        <begin position="1"/>
        <end position="37"/>
    </location>
</feature>
<dbReference type="PANTHER" id="PTHR30469">
    <property type="entry name" value="MULTIDRUG RESISTANCE PROTEIN MDTA"/>
    <property type="match status" value="1"/>
</dbReference>
<evidence type="ECO:0000259" key="4">
    <source>
        <dbReference type="Pfam" id="PF25989"/>
    </source>
</evidence>
<name>A0A0C1Z3Q5_9BACT</name>
<dbReference type="Gene3D" id="1.10.287.470">
    <property type="entry name" value="Helix hairpin bin"/>
    <property type="match status" value="1"/>
</dbReference>
<sequence length="435" mass="45579">MALSYHWVRGRGSRAQANMTARDPARSGDANGRHTARPPAAQAWRRRAFIAGCASMLGILGCGGASGAEPGGKGGGKRGGKGGGPGGRGGGGGPPEPLAIEVAKLGPATIERHYRASGTLEPLRRAELRPIRAGIINVLEVEVGDVVEDGQILARLDGRELSMQAKRDRVAAANVEAELGRLKNLEASGAVGAEEVDARRYELESAKAAARLSGAQASTMSVRAPFAGTIIGRAVDVGNLASTATVIYELADLSALELPLHLPEREAARVTVGNSVEIELIDGSTFNGEVVRRAPIVDSLTGTVEFLVRAHTFPALAVPGAFVRARVLLERREGAPSVPTAAVFELEGQRYVYLLREGKARRVAVQIGLEGTDRVEILGGVAAEDRVLVDANGITEGMPVKPAGEPDVEREPEPEAKNDEQGKRRGGWGGGGKRH</sequence>
<dbReference type="GO" id="GO:1990281">
    <property type="term" value="C:efflux pump complex"/>
    <property type="evidence" value="ECO:0007669"/>
    <property type="project" value="TreeGrafter"/>
</dbReference>
<dbReference type="InterPro" id="IPR058647">
    <property type="entry name" value="BSH_CzcB-like"/>
</dbReference>
<protein>
    <submittedName>
        <fullName evidence="5">Putative Co/Zn/Cd efflux system membrane fusion protein</fullName>
    </submittedName>
</protein>
<dbReference type="Pfam" id="PF25973">
    <property type="entry name" value="BSH_CzcB"/>
    <property type="match status" value="1"/>
</dbReference>
<dbReference type="InterPro" id="IPR006143">
    <property type="entry name" value="RND_pump_MFP"/>
</dbReference>
<dbReference type="SUPFAM" id="SSF111369">
    <property type="entry name" value="HlyD-like secretion proteins"/>
    <property type="match status" value="1"/>
</dbReference>
<dbReference type="Gene3D" id="2.40.50.100">
    <property type="match status" value="1"/>
</dbReference>